<evidence type="ECO:0000259" key="3">
    <source>
        <dbReference type="Pfam" id="PF07705"/>
    </source>
</evidence>
<reference evidence="4 5" key="1">
    <citation type="submission" date="2021-03" db="EMBL/GenBank/DDBJ databases">
        <title>Antimicrobial resistance genes in bacteria isolated from Japanese honey, and their potential for conferring macrolide and lincosamide resistance in the American foulbrood pathogen Paenibacillus larvae.</title>
        <authorList>
            <person name="Okamoto M."/>
            <person name="Kumagai M."/>
            <person name="Kanamori H."/>
            <person name="Takamatsu D."/>
        </authorList>
    </citation>
    <scope>NUCLEOTIDE SEQUENCE [LARGE SCALE GENOMIC DNA]</scope>
    <source>
        <strain evidence="4 5">J41TS12</strain>
    </source>
</reference>
<dbReference type="Gene3D" id="2.60.40.10">
    <property type="entry name" value="Immunoglobulins"/>
    <property type="match status" value="1"/>
</dbReference>
<proteinExistence type="predicted"/>
<feature type="region of interest" description="Disordered" evidence="1">
    <location>
        <begin position="612"/>
        <end position="634"/>
    </location>
</feature>
<keyword evidence="2" id="KW-0732">Signal</keyword>
<organism evidence="4 5">
    <name type="scientific">Paenibacillus antibioticophila</name>
    <dbReference type="NCBI Taxonomy" id="1274374"/>
    <lineage>
        <taxon>Bacteria</taxon>
        <taxon>Bacillati</taxon>
        <taxon>Bacillota</taxon>
        <taxon>Bacilli</taxon>
        <taxon>Bacillales</taxon>
        <taxon>Paenibacillaceae</taxon>
        <taxon>Paenibacillus</taxon>
    </lineage>
</organism>
<dbReference type="AlphaFoldDB" id="A0A919XRX7"/>
<accession>A0A919XRX7</accession>
<evidence type="ECO:0000313" key="4">
    <source>
        <dbReference type="EMBL" id="GIO38117.1"/>
    </source>
</evidence>
<evidence type="ECO:0000256" key="2">
    <source>
        <dbReference type="SAM" id="SignalP"/>
    </source>
</evidence>
<dbReference type="EMBL" id="BORR01000010">
    <property type="protein sequence ID" value="GIO38117.1"/>
    <property type="molecule type" value="Genomic_DNA"/>
</dbReference>
<dbReference type="Pfam" id="PF07705">
    <property type="entry name" value="CARDB"/>
    <property type="match status" value="1"/>
</dbReference>
<sequence length="799" mass="89693">MKKKVSIVILLLSMLISTIVYAAGIPMLQKHVNDAFGLWEYGKTGDSFVGFVPALGRDAKDNLWKLYQWQAVFNFANGQKKTIDNYDVFAVKEKPGDPEFSDKNGFGLTYKSKAAVGELFDAVWSGNMNVSKKQQQYFRDTFTVRGTDYDSDHDYYYVLEWNYRFLRTSGIVSRMGVQFDRTQKTNGKGHAYFKVTAWPTLKVTQGEELTVSFTTAGVENSLRQVDVYALPKGAFPDMTKRVKLTSITTTDTEYSNTVKIASKELSRVLGKEVDIIVDDGYGRTQIESVTLADDLNMDYVPTKLTLTEGGQFWVKFRYDGDEDIISGDYASERGMPMTAKVTIGGAVSTNFNLSSMYKDLPEQFTVGKEYSYMLGKIEISDDPGTYYIKADVTINNPNHPDRALESPNEAYYNNEIKGGWTIERKGAENDLIAQSITASPAALTVGQSSTVTAKVKNVGATDVSNVLIRFMEDGKKTIYETRKNMPANTPITVGGFKWTGNTGIHTLSVHVDPEKEKQDKDRSNNVAVTGCSVTKNGGDAYCDTTKPEATWDVTYPLITGYPTKTRTVSWTDSEGKRHTSTESYTDYSDPIWENRKVTYNEKLTVSAELNTKQGIPTAPPWKPEEEKESDRESRGSWEIIPWAEENGLNPNEVTRAGYGVEIKATTKYTTDWETKVPKGLEGTAKPIGGELKGPTEVRVYIWDTNGDYVTSIGLVKTSGNDKTATWELPEEHFKSKFLDIYERKFYTDVKAPDGEYTFKIVAMHAGQNDLSSCIIKKITIYGSMYDDWQTKRDTSEWYK</sequence>
<feature type="domain" description="CARDB" evidence="3">
    <location>
        <begin position="429"/>
        <end position="527"/>
    </location>
</feature>
<feature type="chain" id="PRO_5036674013" description="CARDB domain-containing protein" evidence="2">
    <location>
        <begin position="23"/>
        <end position="799"/>
    </location>
</feature>
<name>A0A919XRX7_9BACL</name>
<gene>
    <name evidence="4" type="ORF">J41TS12_29780</name>
</gene>
<feature type="compositionally biased region" description="Basic and acidic residues" evidence="1">
    <location>
        <begin position="622"/>
        <end position="634"/>
    </location>
</feature>
<evidence type="ECO:0000313" key="5">
    <source>
        <dbReference type="Proteomes" id="UP000681162"/>
    </source>
</evidence>
<dbReference type="InterPro" id="IPR011635">
    <property type="entry name" value="CARDB"/>
</dbReference>
<feature type="signal peptide" evidence="2">
    <location>
        <begin position="1"/>
        <end position="22"/>
    </location>
</feature>
<protein>
    <recommendedName>
        <fullName evidence="3">CARDB domain-containing protein</fullName>
    </recommendedName>
</protein>
<dbReference type="Proteomes" id="UP000681162">
    <property type="component" value="Unassembled WGS sequence"/>
</dbReference>
<keyword evidence="5" id="KW-1185">Reference proteome</keyword>
<dbReference type="InterPro" id="IPR013783">
    <property type="entry name" value="Ig-like_fold"/>
</dbReference>
<comment type="caution">
    <text evidence="4">The sequence shown here is derived from an EMBL/GenBank/DDBJ whole genome shotgun (WGS) entry which is preliminary data.</text>
</comment>
<dbReference type="RefSeq" id="WP_212940292.1">
    <property type="nucleotide sequence ID" value="NZ_BORR01000010.1"/>
</dbReference>
<evidence type="ECO:0000256" key="1">
    <source>
        <dbReference type="SAM" id="MobiDB-lite"/>
    </source>
</evidence>